<name>A0A7S6U055_9CAUD</name>
<dbReference type="EMBL" id="MT708545">
    <property type="protein sequence ID" value="QOV06087.1"/>
    <property type="molecule type" value="Genomic_DNA"/>
</dbReference>
<reference evidence="1 2" key="1">
    <citation type="submission" date="2020-07" db="EMBL/GenBank/DDBJ databases">
        <title>Complete genome sequence of Rhizobium japonicum phage Pasto.</title>
        <authorList>
            <person name="Manuel N.S."/>
            <person name="Ravindran A."/>
            <person name="Newkirk H."/>
            <person name="Gonzalez C."/>
            <person name="Young R."/>
            <person name="Liu M."/>
        </authorList>
    </citation>
    <scope>NUCLEOTIDE SEQUENCE [LARGE SCALE GENOMIC DNA]</scope>
</reference>
<evidence type="ECO:0000313" key="1">
    <source>
        <dbReference type="EMBL" id="QOV06087.1"/>
    </source>
</evidence>
<protein>
    <submittedName>
        <fullName evidence="1">Uncharacterized protein</fullName>
    </submittedName>
</protein>
<dbReference type="Proteomes" id="UP000593603">
    <property type="component" value="Segment"/>
</dbReference>
<sequence length="135" mass="15516">MFDRHYYRAGDTHSRTVVNQQPNDAADAARLYGEVEQKAEQKIKEVVGGQLTGTRVEFATVDMYRSPMHFKDDFHVVFKINGETIKSKVEVHDDHTVEDKLRSVIRKVAEGITNSIMDRVYMDMVRYGRGSFMLG</sequence>
<gene>
    <name evidence="1" type="ORF">CPT_Pasto_012</name>
</gene>
<accession>A0A7S6U055</accession>
<keyword evidence="2" id="KW-1185">Reference proteome</keyword>
<evidence type="ECO:0000313" key="2">
    <source>
        <dbReference type="Proteomes" id="UP000593603"/>
    </source>
</evidence>
<organism evidence="1 2">
    <name type="scientific">Rhizobium phage Pasto</name>
    <dbReference type="NCBI Taxonomy" id="2767575"/>
    <lineage>
        <taxon>Viruses</taxon>
        <taxon>Duplodnaviria</taxon>
        <taxon>Heunggongvirae</taxon>
        <taxon>Uroviricota</taxon>
        <taxon>Caudoviricetes</taxon>
        <taxon>Autographivirales</taxon>
        <taxon>Autographivirales incertae sedis</taxon>
        <taxon>Pastovirus</taxon>
        <taxon>Pastovirus pasto</taxon>
    </lineage>
</organism>
<proteinExistence type="predicted"/>